<dbReference type="InterPro" id="IPR008010">
    <property type="entry name" value="Tatp1"/>
</dbReference>
<evidence type="ECO:0000313" key="2">
    <source>
        <dbReference type="Proteomes" id="UP000031668"/>
    </source>
</evidence>
<proteinExistence type="predicted"/>
<evidence type="ECO:0000313" key="1">
    <source>
        <dbReference type="EMBL" id="KII69976.1"/>
    </source>
</evidence>
<reference evidence="1 2" key="1">
    <citation type="journal article" date="2014" name="Genome Biol. Evol.">
        <title>The genome of the myxosporean Thelohanellus kitauei shows adaptations to nutrient acquisition within its fish host.</title>
        <authorList>
            <person name="Yang Y."/>
            <person name="Xiong J."/>
            <person name="Zhou Z."/>
            <person name="Huo F."/>
            <person name="Miao W."/>
            <person name="Ran C."/>
            <person name="Liu Y."/>
            <person name="Zhang J."/>
            <person name="Feng J."/>
            <person name="Wang M."/>
            <person name="Wang M."/>
            <person name="Wang L."/>
            <person name="Yao B."/>
        </authorList>
    </citation>
    <scope>NUCLEOTIDE SEQUENCE [LARGE SCALE GENOMIC DNA]</scope>
    <source>
        <strain evidence="1">Wuqing</strain>
    </source>
</reference>
<keyword evidence="2" id="KW-1185">Reference proteome</keyword>
<protein>
    <submittedName>
        <fullName evidence="1">Uncharacterized protein</fullName>
    </submittedName>
</protein>
<organism evidence="1 2">
    <name type="scientific">Thelohanellus kitauei</name>
    <name type="common">Myxosporean</name>
    <dbReference type="NCBI Taxonomy" id="669202"/>
    <lineage>
        <taxon>Eukaryota</taxon>
        <taxon>Metazoa</taxon>
        <taxon>Cnidaria</taxon>
        <taxon>Myxozoa</taxon>
        <taxon>Myxosporea</taxon>
        <taxon>Bivalvulida</taxon>
        <taxon>Platysporina</taxon>
        <taxon>Myxobolidae</taxon>
        <taxon>Thelohanellus</taxon>
    </lineage>
</organism>
<name>A0A0C2MRU1_THEKT</name>
<dbReference type="OrthoDB" id="29023at2759"/>
<accession>A0A0C2MRU1</accession>
<dbReference type="Proteomes" id="UP000031668">
    <property type="component" value="Unassembled WGS sequence"/>
</dbReference>
<dbReference type="Pfam" id="PF05346">
    <property type="entry name" value="DUF747"/>
    <property type="match status" value="1"/>
</dbReference>
<dbReference type="AlphaFoldDB" id="A0A0C2MRU1"/>
<gene>
    <name evidence="1" type="ORF">RF11_01234</name>
</gene>
<sequence length="108" mass="13281">MHHVIDLSTSICIYRLRVFRIPKLYHIVKGQSFIKIYVLYNFLEGWNNKFQNIRVKFKYSNRMVIKHLKLHSMGHQNFHVNYPMTRDKFDKTTLFSSYFFHSSYILYH</sequence>
<comment type="caution">
    <text evidence="1">The sequence shown here is derived from an EMBL/GenBank/DDBJ whole genome shotgun (WGS) entry which is preliminary data.</text>
</comment>
<dbReference type="EMBL" id="JWZT01002229">
    <property type="protein sequence ID" value="KII69976.1"/>
    <property type="molecule type" value="Genomic_DNA"/>
</dbReference>